<feature type="signal peptide" evidence="1">
    <location>
        <begin position="1"/>
        <end position="19"/>
    </location>
</feature>
<dbReference type="InterPro" id="IPR036938">
    <property type="entry name" value="PAP2/HPO_sf"/>
</dbReference>
<dbReference type="OrthoDB" id="9806134at2"/>
<sequence>MFRALCLIFLIVVSQNLFSQSQSIKKDTTEKESMYKVNPWVSGGIALVGLYTNSTGLVRLRESPLIPEERLNRLNEDDLIRLDRVALRQDPSKESTDKAQNISDLLLYSGALSPILLFLDRPMRREWLDVSLMYLESQAVTSNFYSWGPLGPTFAERLRPAAYYTELPLEEREAGNNRNSLYSGHVASTATGWFFTAKVIDDFHPELGAKKWLFYGLATVPTVVVAINRVRALRHFPTDTIVGGIVGAAVGILIPTIHKRSKGRLSVGAMYNDQAKGLALGWKW</sequence>
<reference evidence="3 4" key="1">
    <citation type="submission" date="2017-10" db="EMBL/GenBank/DDBJ databases">
        <title>The draft genome sequence of Lewinella nigricans NBRC 102662.</title>
        <authorList>
            <person name="Wang K."/>
        </authorList>
    </citation>
    <scope>NUCLEOTIDE SEQUENCE [LARGE SCALE GENOMIC DNA]</scope>
    <source>
        <strain evidence="3 4">NBRC 102662</strain>
    </source>
</reference>
<accession>A0A2D0N0N3</accession>
<dbReference type="EMBL" id="PDUD01000047">
    <property type="protein sequence ID" value="PHN01926.1"/>
    <property type="molecule type" value="Genomic_DNA"/>
</dbReference>
<evidence type="ECO:0000313" key="3">
    <source>
        <dbReference type="EMBL" id="PHN01926.1"/>
    </source>
</evidence>
<keyword evidence="1" id="KW-0732">Signal</keyword>
<dbReference type="AlphaFoldDB" id="A0A2D0N0N3"/>
<dbReference type="Proteomes" id="UP000223913">
    <property type="component" value="Unassembled WGS sequence"/>
</dbReference>
<gene>
    <name evidence="3" type="ORF">CRP01_34610</name>
</gene>
<organism evidence="3 4">
    <name type="scientific">Flavilitoribacter nigricans (strain ATCC 23147 / DSM 23189 / NBRC 102662 / NCIMB 1420 / SS-2)</name>
    <name type="common">Lewinella nigricans</name>
    <dbReference type="NCBI Taxonomy" id="1122177"/>
    <lineage>
        <taxon>Bacteria</taxon>
        <taxon>Pseudomonadati</taxon>
        <taxon>Bacteroidota</taxon>
        <taxon>Saprospiria</taxon>
        <taxon>Saprospirales</taxon>
        <taxon>Lewinellaceae</taxon>
        <taxon>Flavilitoribacter</taxon>
    </lineage>
</organism>
<dbReference type="RefSeq" id="WP_099154660.1">
    <property type="nucleotide sequence ID" value="NZ_PDUD01000047.1"/>
</dbReference>
<feature type="chain" id="PRO_5012903642" description="Phosphatidic acid phosphatase type 2/haloperoxidase domain-containing protein" evidence="1">
    <location>
        <begin position="20"/>
        <end position="284"/>
    </location>
</feature>
<dbReference type="InterPro" id="IPR000326">
    <property type="entry name" value="PAP2/HPO"/>
</dbReference>
<dbReference type="SUPFAM" id="SSF48317">
    <property type="entry name" value="Acid phosphatase/Vanadium-dependent haloperoxidase"/>
    <property type="match status" value="1"/>
</dbReference>
<proteinExistence type="predicted"/>
<name>A0A2D0N0N3_FLAN2</name>
<keyword evidence="4" id="KW-1185">Reference proteome</keyword>
<dbReference type="Gene3D" id="1.20.144.10">
    <property type="entry name" value="Phosphatidic acid phosphatase type 2/haloperoxidase"/>
    <property type="match status" value="1"/>
</dbReference>
<evidence type="ECO:0000259" key="2">
    <source>
        <dbReference type="Pfam" id="PF01569"/>
    </source>
</evidence>
<dbReference type="Pfam" id="PF01569">
    <property type="entry name" value="PAP2"/>
    <property type="match status" value="1"/>
</dbReference>
<dbReference type="CDD" id="cd01610">
    <property type="entry name" value="PAP2_like"/>
    <property type="match status" value="1"/>
</dbReference>
<protein>
    <recommendedName>
        <fullName evidence="2">Phosphatidic acid phosphatase type 2/haloperoxidase domain-containing protein</fullName>
    </recommendedName>
</protein>
<evidence type="ECO:0000256" key="1">
    <source>
        <dbReference type="SAM" id="SignalP"/>
    </source>
</evidence>
<comment type="caution">
    <text evidence="3">The sequence shown here is derived from an EMBL/GenBank/DDBJ whole genome shotgun (WGS) entry which is preliminary data.</text>
</comment>
<feature type="domain" description="Phosphatidic acid phosphatase type 2/haloperoxidase" evidence="2">
    <location>
        <begin position="153"/>
        <end position="260"/>
    </location>
</feature>
<evidence type="ECO:0000313" key="4">
    <source>
        <dbReference type="Proteomes" id="UP000223913"/>
    </source>
</evidence>